<name>A0A5B8VND1_9BACT</name>
<feature type="signal peptide" evidence="1">
    <location>
        <begin position="1"/>
        <end position="19"/>
    </location>
</feature>
<dbReference type="OrthoDB" id="662090at2"/>
<dbReference type="PROSITE" id="PS51257">
    <property type="entry name" value="PROKAR_LIPOPROTEIN"/>
    <property type="match status" value="1"/>
</dbReference>
<evidence type="ECO:0000256" key="1">
    <source>
        <dbReference type="SAM" id="SignalP"/>
    </source>
</evidence>
<keyword evidence="1" id="KW-0732">Signal</keyword>
<protein>
    <submittedName>
        <fullName evidence="2">Uncharacterized protein</fullName>
    </submittedName>
</protein>
<accession>A0A5B8VND1</accession>
<dbReference type="Proteomes" id="UP000321291">
    <property type="component" value="Chromosome"/>
</dbReference>
<feature type="chain" id="PRO_5023108532" evidence="1">
    <location>
        <begin position="20"/>
        <end position="207"/>
    </location>
</feature>
<dbReference type="RefSeq" id="WP_146784827.1">
    <property type="nucleotide sequence ID" value="NZ_CP042434.1"/>
</dbReference>
<dbReference type="AlphaFoldDB" id="A0A5B8VND1"/>
<evidence type="ECO:0000313" key="3">
    <source>
        <dbReference type="Proteomes" id="UP000321291"/>
    </source>
</evidence>
<dbReference type="EMBL" id="CP042434">
    <property type="protein sequence ID" value="QEC73104.1"/>
    <property type="molecule type" value="Genomic_DNA"/>
</dbReference>
<dbReference type="KEGG" id="agi:FSB73_16875"/>
<evidence type="ECO:0000313" key="2">
    <source>
        <dbReference type="EMBL" id="QEC73104.1"/>
    </source>
</evidence>
<keyword evidence="3" id="KW-1185">Reference proteome</keyword>
<reference evidence="2 3" key="1">
    <citation type="journal article" date="2017" name="Int. J. Syst. Evol. Microbiol.">
        <title>Arachidicoccus ginsenosidivorans sp. nov., with ginsenoside-converting activity isolated from ginseng cultivating soil.</title>
        <authorList>
            <person name="Siddiqi M.Z."/>
            <person name="Aslam Z."/>
            <person name="Im W.T."/>
        </authorList>
    </citation>
    <scope>NUCLEOTIDE SEQUENCE [LARGE SCALE GENOMIC DNA]</scope>
    <source>
        <strain evidence="2 3">Gsoil 809</strain>
    </source>
</reference>
<sequence length="207" mass="23297">MRKLTYTCLIISAACMLLAACGRRNIPAKSAEGKKLAPKVTPDRPRPGHEQYVKRATVIDSNQVSKLGNIHQPNNDRGKVITDSYGRNLDSVNAAAANADSLAAAAHYLAEPVVVIDSRGKLLIDSLNLPPTVSHNLDSLNQSIRAFTPDQAKNLAYRFKQIPPRVLFVPDNLAKKGRKGYYYKYNDKFWYWKKADGYFYLDENYYK</sequence>
<gene>
    <name evidence="2" type="ORF">FSB73_16875</name>
</gene>
<proteinExistence type="predicted"/>
<organism evidence="2 3">
    <name type="scientific">Arachidicoccus ginsenosidivorans</name>
    <dbReference type="NCBI Taxonomy" id="496057"/>
    <lineage>
        <taxon>Bacteria</taxon>
        <taxon>Pseudomonadati</taxon>
        <taxon>Bacteroidota</taxon>
        <taxon>Chitinophagia</taxon>
        <taxon>Chitinophagales</taxon>
        <taxon>Chitinophagaceae</taxon>
        <taxon>Arachidicoccus</taxon>
    </lineage>
</organism>